<proteinExistence type="predicted"/>
<dbReference type="PANTHER" id="PTHR30413:SF8">
    <property type="entry name" value="TRANSPORT PERMEASE PROTEIN"/>
    <property type="match status" value="1"/>
</dbReference>
<feature type="transmembrane region" description="Helical" evidence="8">
    <location>
        <begin position="249"/>
        <end position="267"/>
    </location>
</feature>
<evidence type="ECO:0000313" key="10">
    <source>
        <dbReference type="EMBL" id="CAB4948431.1"/>
    </source>
</evidence>
<dbReference type="PANTHER" id="PTHR30413">
    <property type="entry name" value="INNER MEMBRANE TRANSPORT PERMEASE"/>
    <property type="match status" value="1"/>
</dbReference>
<evidence type="ECO:0000256" key="8">
    <source>
        <dbReference type="SAM" id="Phobius"/>
    </source>
</evidence>
<feature type="transmembrane region" description="Helical" evidence="8">
    <location>
        <begin position="128"/>
        <end position="149"/>
    </location>
</feature>
<evidence type="ECO:0000256" key="6">
    <source>
        <dbReference type="ARBA" id="ARBA00022989"/>
    </source>
</evidence>
<keyword evidence="3" id="KW-1003">Cell membrane</keyword>
<keyword evidence="6 8" id="KW-1133">Transmembrane helix</keyword>
<evidence type="ECO:0000256" key="3">
    <source>
        <dbReference type="ARBA" id="ARBA00022475"/>
    </source>
</evidence>
<comment type="subcellular location">
    <subcellularLocation>
        <location evidence="1">Cell inner membrane</location>
        <topology evidence="1">Multi-pass membrane protein</topology>
    </subcellularLocation>
</comment>
<keyword evidence="2" id="KW-0813">Transport</keyword>
<dbReference type="GO" id="GO:0015920">
    <property type="term" value="P:lipopolysaccharide transport"/>
    <property type="evidence" value="ECO:0007669"/>
    <property type="project" value="TreeGrafter"/>
</dbReference>
<evidence type="ECO:0000256" key="5">
    <source>
        <dbReference type="ARBA" id="ARBA00022692"/>
    </source>
</evidence>
<feature type="transmembrane region" description="Helical" evidence="8">
    <location>
        <begin position="85"/>
        <end position="107"/>
    </location>
</feature>
<dbReference type="EMBL" id="CAFBNL010000020">
    <property type="protein sequence ID" value="CAB4948431.1"/>
    <property type="molecule type" value="Genomic_DNA"/>
</dbReference>
<keyword evidence="5 8" id="KW-0812">Transmembrane</keyword>
<protein>
    <submittedName>
        <fullName evidence="10">Unannotated protein</fullName>
    </submittedName>
</protein>
<evidence type="ECO:0000256" key="1">
    <source>
        <dbReference type="ARBA" id="ARBA00004429"/>
    </source>
</evidence>
<name>A0A6J7K040_9ZZZZ</name>
<dbReference type="PROSITE" id="PS51012">
    <property type="entry name" value="ABC_TM2"/>
    <property type="match status" value="1"/>
</dbReference>
<dbReference type="GO" id="GO:0005886">
    <property type="term" value="C:plasma membrane"/>
    <property type="evidence" value="ECO:0007669"/>
    <property type="project" value="UniProtKB-SubCell"/>
</dbReference>
<gene>
    <name evidence="10" type="ORF">UFOPK3789_00526</name>
</gene>
<evidence type="ECO:0000256" key="7">
    <source>
        <dbReference type="ARBA" id="ARBA00023136"/>
    </source>
</evidence>
<dbReference type="GO" id="GO:0140359">
    <property type="term" value="F:ABC-type transporter activity"/>
    <property type="evidence" value="ECO:0007669"/>
    <property type="project" value="InterPro"/>
</dbReference>
<dbReference type="InterPro" id="IPR047817">
    <property type="entry name" value="ABC2_TM_bact-type"/>
</dbReference>
<keyword evidence="7 8" id="KW-0472">Membrane</keyword>
<evidence type="ECO:0000256" key="2">
    <source>
        <dbReference type="ARBA" id="ARBA00022448"/>
    </source>
</evidence>
<accession>A0A6J7K040</accession>
<organism evidence="10">
    <name type="scientific">freshwater metagenome</name>
    <dbReference type="NCBI Taxonomy" id="449393"/>
    <lineage>
        <taxon>unclassified sequences</taxon>
        <taxon>metagenomes</taxon>
        <taxon>ecological metagenomes</taxon>
    </lineage>
</organism>
<feature type="transmembrane region" description="Helical" evidence="8">
    <location>
        <begin position="161"/>
        <end position="182"/>
    </location>
</feature>
<dbReference type="AlphaFoldDB" id="A0A6J7K040"/>
<feature type="transmembrane region" description="Helical" evidence="8">
    <location>
        <begin position="51"/>
        <end position="73"/>
    </location>
</feature>
<reference evidence="10" key="1">
    <citation type="submission" date="2020-05" db="EMBL/GenBank/DDBJ databases">
        <authorList>
            <person name="Chiriac C."/>
            <person name="Salcher M."/>
            <person name="Ghai R."/>
            <person name="Kavagutti S V."/>
        </authorList>
    </citation>
    <scope>NUCLEOTIDE SEQUENCE</scope>
</reference>
<evidence type="ECO:0000259" key="9">
    <source>
        <dbReference type="PROSITE" id="PS51012"/>
    </source>
</evidence>
<dbReference type="InterPro" id="IPR013525">
    <property type="entry name" value="ABC2_TM"/>
</dbReference>
<evidence type="ECO:0000256" key="4">
    <source>
        <dbReference type="ARBA" id="ARBA00022519"/>
    </source>
</evidence>
<dbReference type="Pfam" id="PF01061">
    <property type="entry name" value="ABC2_membrane"/>
    <property type="match status" value="1"/>
</dbReference>
<feature type="transmembrane region" description="Helical" evidence="8">
    <location>
        <begin position="194"/>
        <end position="213"/>
    </location>
</feature>
<feature type="domain" description="ABC transmembrane type-2" evidence="9">
    <location>
        <begin position="52"/>
        <end position="273"/>
    </location>
</feature>
<sequence>MRHSDYEPVESVFDGKNPPKLRVAARELVVYREVVWSFAVRGISVRYKQSALGVGWAVLQPLAFLAVFILFFGRVVNVSGGGASYAAFALSALVPWQFISSGISFGANSLVNDADILRKVYFPREAPIFGAVLSVIPDLGIGLLLVLLATPFTGAHLTWTLIFMPLLCLILIIIPLAASLPLGAMNVYYRDFRYLLPFALQLGLFASPVAYPVTRISPGLRPWYALINPAVGPLEGFRRVLAVGTTPDWGLLGISSASALVALLIGYKWFKSLEREFADVV</sequence>
<keyword evidence="4" id="KW-0997">Cell inner membrane</keyword>